<evidence type="ECO:0000256" key="1">
    <source>
        <dbReference type="ARBA" id="ARBA00004123"/>
    </source>
</evidence>
<evidence type="ECO:0000259" key="8">
    <source>
        <dbReference type="PROSITE" id="PS51032"/>
    </source>
</evidence>
<name>A0A8J5GDY3_ZINOF</name>
<evidence type="ECO:0000256" key="5">
    <source>
        <dbReference type="ARBA" id="ARBA00023242"/>
    </source>
</evidence>
<dbReference type="GO" id="GO:0003700">
    <property type="term" value="F:DNA-binding transcription factor activity"/>
    <property type="evidence" value="ECO:0007669"/>
    <property type="project" value="InterPro"/>
</dbReference>
<evidence type="ECO:0000256" key="6">
    <source>
        <dbReference type="ARBA" id="ARBA00024343"/>
    </source>
</evidence>
<dbReference type="GO" id="GO:0003677">
    <property type="term" value="F:DNA binding"/>
    <property type="evidence" value="ECO:0007669"/>
    <property type="project" value="UniProtKB-KW"/>
</dbReference>
<sequence>MERREGRGAPAAAGRRYRGVRRRKWGRWVSEIRLPNSRERIWLGSYDAPEKAARAFDAAAICLRGRRAHLNFPDDAPPPPAGGALTLTDRQIQAAAARHAAETPRASGSWRSFSFSESSTPSDGTHSASHVADTDWPNIAPPPACDQLPEFSMDSWQNPLSSTSSPPSDRTQYESHAPATDWLTIEPLHAYDHLPDFAVSLEDFVLDLSFSTAEAPPAAEENDGVDFESNSFLWSF</sequence>
<keyword evidence="2" id="KW-0805">Transcription regulation</keyword>
<dbReference type="PANTHER" id="PTHR31985:SF215">
    <property type="entry name" value="OS02G0781300 PROTEIN"/>
    <property type="match status" value="1"/>
</dbReference>
<evidence type="ECO:0000313" key="10">
    <source>
        <dbReference type="Proteomes" id="UP000734854"/>
    </source>
</evidence>
<feature type="compositionally biased region" description="Low complexity" evidence="7">
    <location>
        <begin position="107"/>
        <end position="122"/>
    </location>
</feature>
<comment type="caution">
    <text evidence="9">The sequence shown here is derived from an EMBL/GenBank/DDBJ whole genome shotgun (WGS) entry which is preliminary data.</text>
</comment>
<keyword evidence="4" id="KW-0804">Transcription</keyword>
<dbReference type="SMART" id="SM00380">
    <property type="entry name" value="AP2"/>
    <property type="match status" value="1"/>
</dbReference>
<feature type="region of interest" description="Disordered" evidence="7">
    <location>
        <begin position="93"/>
        <end position="175"/>
    </location>
</feature>
<keyword evidence="10" id="KW-1185">Reference proteome</keyword>
<gene>
    <name evidence="9" type="ORF">ZIOFF_037976</name>
</gene>
<protein>
    <recommendedName>
        <fullName evidence="8">AP2/ERF domain-containing protein</fullName>
    </recommendedName>
</protein>
<comment type="subcellular location">
    <subcellularLocation>
        <location evidence="1">Nucleus</location>
    </subcellularLocation>
</comment>
<dbReference type="FunFam" id="3.30.730.10:FF:000001">
    <property type="entry name" value="Ethylene-responsive transcription factor 2"/>
    <property type="match status" value="1"/>
</dbReference>
<proteinExistence type="inferred from homology"/>
<keyword evidence="3" id="KW-0238">DNA-binding</keyword>
<reference evidence="9 10" key="1">
    <citation type="submission" date="2020-08" db="EMBL/GenBank/DDBJ databases">
        <title>Plant Genome Project.</title>
        <authorList>
            <person name="Zhang R.-G."/>
        </authorList>
    </citation>
    <scope>NUCLEOTIDE SEQUENCE [LARGE SCALE GENOMIC DNA]</scope>
    <source>
        <tissue evidence="9">Rhizome</tissue>
    </source>
</reference>
<evidence type="ECO:0000313" key="9">
    <source>
        <dbReference type="EMBL" id="KAG6505611.1"/>
    </source>
</evidence>
<dbReference type="InterPro" id="IPR051032">
    <property type="entry name" value="AP2/ERF_TF_ERF_subfamily"/>
</dbReference>
<evidence type="ECO:0000256" key="4">
    <source>
        <dbReference type="ARBA" id="ARBA00023163"/>
    </source>
</evidence>
<keyword evidence="5" id="KW-0539">Nucleus</keyword>
<dbReference type="CDD" id="cd00018">
    <property type="entry name" value="AP2"/>
    <property type="match status" value="1"/>
</dbReference>
<feature type="compositionally biased region" description="Polar residues" evidence="7">
    <location>
        <begin position="154"/>
        <end position="170"/>
    </location>
</feature>
<evidence type="ECO:0000256" key="2">
    <source>
        <dbReference type="ARBA" id="ARBA00023015"/>
    </source>
</evidence>
<accession>A0A8J5GDY3</accession>
<comment type="similarity">
    <text evidence="6">Belongs to the AP2/ERF transcription factor family. ERF subfamily.</text>
</comment>
<dbReference type="Proteomes" id="UP000734854">
    <property type="component" value="Unassembled WGS sequence"/>
</dbReference>
<dbReference type="PROSITE" id="PS51032">
    <property type="entry name" value="AP2_ERF"/>
    <property type="match status" value="1"/>
</dbReference>
<dbReference type="GO" id="GO:0005634">
    <property type="term" value="C:nucleus"/>
    <property type="evidence" value="ECO:0007669"/>
    <property type="project" value="UniProtKB-SubCell"/>
</dbReference>
<evidence type="ECO:0000256" key="3">
    <source>
        <dbReference type="ARBA" id="ARBA00023125"/>
    </source>
</evidence>
<dbReference type="Pfam" id="PF00847">
    <property type="entry name" value="AP2"/>
    <property type="match status" value="1"/>
</dbReference>
<dbReference type="EMBL" id="JACMSC010000010">
    <property type="protein sequence ID" value="KAG6505611.1"/>
    <property type="molecule type" value="Genomic_DNA"/>
</dbReference>
<feature type="domain" description="AP2/ERF" evidence="8">
    <location>
        <begin position="16"/>
        <end position="73"/>
    </location>
</feature>
<dbReference type="InterPro" id="IPR001471">
    <property type="entry name" value="AP2/ERF_dom"/>
</dbReference>
<evidence type="ECO:0000256" key="7">
    <source>
        <dbReference type="SAM" id="MobiDB-lite"/>
    </source>
</evidence>
<dbReference type="PANTHER" id="PTHR31985">
    <property type="entry name" value="ETHYLENE-RESPONSIVE TRANSCRIPTION FACTOR ERF042-RELATED"/>
    <property type="match status" value="1"/>
</dbReference>
<dbReference type="AlphaFoldDB" id="A0A8J5GDY3"/>
<organism evidence="9 10">
    <name type="scientific">Zingiber officinale</name>
    <name type="common">Ginger</name>
    <name type="synonym">Amomum zingiber</name>
    <dbReference type="NCBI Taxonomy" id="94328"/>
    <lineage>
        <taxon>Eukaryota</taxon>
        <taxon>Viridiplantae</taxon>
        <taxon>Streptophyta</taxon>
        <taxon>Embryophyta</taxon>
        <taxon>Tracheophyta</taxon>
        <taxon>Spermatophyta</taxon>
        <taxon>Magnoliopsida</taxon>
        <taxon>Liliopsida</taxon>
        <taxon>Zingiberales</taxon>
        <taxon>Zingiberaceae</taxon>
        <taxon>Zingiber</taxon>
    </lineage>
</organism>